<keyword evidence="2" id="KW-1185">Reference proteome</keyword>
<proteinExistence type="predicted"/>
<comment type="caution">
    <text evidence="1">The sequence shown here is derived from an EMBL/GenBank/DDBJ whole genome shotgun (WGS) entry which is preliminary data.</text>
</comment>
<protein>
    <submittedName>
        <fullName evidence="1">Uncharacterized protein</fullName>
    </submittedName>
</protein>
<dbReference type="EMBL" id="JACHLD010000007">
    <property type="protein sequence ID" value="MBB4804042.1"/>
    <property type="molecule type" value="Genomic_DNA"/>
</dbReference>
<dbReference type="RefSeq" id="WP_317618027.1">
    <property type="nucleotide sequence ID" value="NZ_JACHLD010000007.1"/>
</dbReference>
<organism evidence="1 2">
    <name type="scientific">Flavobacterium nitrogenifigens</name>
    <dbReference type="NCBI Taxonomy" id="1617283"/>
    <lineage>
        <taxon>Bacteria</taxon>
        <taxon>Pseudomonadati</taxon>
        <taxon>Bacteroidota</taxon>
        <taxon>Flavobacteriia</taxon>
        <taxon>Flavobacteriales</taxon>
        <taxon>Flavobacteriaceae</taxon>
        <taxon>Flavobacterium</taxon>
    </lineage>
</organism>
<dbReference type="Proteomes" id="UP000561681">
    <property type="component" value="Unassembled WGS sequence"/>
</dbReference>
<sequence length="40" mass="4291">MGNNNTANKNASKTGVKISFPVQNINAKQIKVTRINASFA</sequence>
<dbReference type="AlphaFoldDB" id="A0A7W7J1H3"/>
<accession>A0A7W7J1H3</accession>
<gene>
    <name evidence="1" type="ORF">HNP37_004122</name>
</gene>
<evidence type="ECO:0000313" key="1">
    <source>
        <dbReference type="EMBL" id="MBB4804042.1"/>
    </source>
</evidence>
<name>A0A7W7J1H3_9FLAO</name>
<reference evidence="1 2" key="1">
    <citation type="submission" date="2020-08" db="EMBL/GenBank/DDBJ databases">
        <title>Functional genomics of gut bacteria from endangered species of beetles.</title>
        <authorList>
            <person name="Carlos-Shanley C."/>
        </authorList>
    </citation>
    <scope>NUCLEOTIDE SEQUENCE [LARGE SCALE GENOMIC DNA]</scope>
    <source>
        <strain evidence="1 2">S00142</strain>
    </source>
</reference>
<evidence type="ECO:0000313" key="2">
    <source>
        <dbReference type="Proteomes" id="UP000561681"/>
    </source>
</evidence>